<organism evidence="2 3">
    <name type="scientific">Stylosanthes scabra</name>
    <dbReference type="NCBI Taxonomy" id="79078"/>
    <lineage>
        <taxon>Eukaryota</taxon>
        <taxon>Viridiplantae</taxon>
        <taxon>Streptophyta</taxon>
        <taxon>Embryophyta</taxon>
        <taxon>Tracheophyta</taxon>
        <taxon>Spermatophyta</taxon>
        <taxon>Magnoliopsida</taxon>
        <taxon>eudicotyledons</taxon>
        <taxon>Gunneridae</taxon>
        <taxon>Pentapetalae</taxon>
        <taxon>rosids</taxon>
        <taxon>fabids</taxon>
        <taxon>Fabales</taxon>
        <taxon>Fabaceae</taxon>
        <taxon>Papilionoideae</taxon>
        <taxon>50 kb inversion clade</taxon>
        <taxon>dalbergioids sensu lato</taxon>
        <taxon>Dalbergieae</taxon>
        <taxon>Pterocarpus clade</taxon>
        <taxon>Stylosanthes</taxon>
    </lineage>
</organism>
<comment type="caution">
    <text evidence="2">The sequence shown here is derived from an EMBL/GenBank/DDBJ whole genome shotgun (WGS) entry which is preliminary data.</text>
</comment>
<name>A0ABU6XRN8_9FABA</name>
<feature type="region of interest" description="Disordered" evidence="1">
    <location>
        <begin position="1"/>
        <end position="112"/>
    </location>
</feature>
<evidence type="ECO:0000313" key="2">
    <source>
        <dbReference type="EMBL" id="MED6199333.1"/>
    </source>
</evidence>
<evidence type="ECO:0000313" key="3">
    <source>
        <dbReference type="Proteomes" id="UP001341840"/>
    </source>
</evidence>
<proteinExistence type="predicted"/>
<accession>A0ABU6XRN8</accession>
<dbReference type="Proteomes" id="UP001341840">
    <property type="component" value="Unassembled WGS sequence"/>
</dbReference>
<feature type="compositionally biased region" description="Basic and acidic residues" evidence="1">
    <location>
        <begin position="27"/>
        <end position="37"/>
    </location>
</feature>
<protein>
    <submittedName>
        <fullName evidence="2">Uncharacterized protein</fullName>
    </submittedName>
</protein>
<reference evidence="2 3" key="1">
    <citation type="journal article" date="2023" name="Plants (Basel)">
        <title>Bridging the Gap: Combining Genomics and Transcriptomics Approaches to Understand Stylosanthes scabra, an Orphan Legume from the Brazilian Caatinga.</title>
        <authorList>
            <person name="Ferreira-Neto J.R.C."/>
            <person name="da Silva M.D."/>
            <person name="Binneck E."/>
            <person name="de Melo N.F."/>
            <person name="da Silva R.H."/>
            <person name="de Melo A.L.T.M."/>
            <person name="Pandolfi V."/>
            <person name="Bustamante F.O."/>
            <person name="Brasileiro-Vidal A.C."/>
            <person name="Benko-Iseppon A.M."/>
        </authorList>
    </citation>
    <scope>NUCLEOTIDE SEQUENCE [LARGE SCALE GENOMIC DNA]</scope>
    <source>
        <tissue evidence="2">Leaves</tissue>
    </source>
</reference>
<feature type="compositionally biased region" description="Polar residues" evidence="1">
    <location>
        <begin position="10"/>
        <end position="26"/>
    </location>
</feature>
<dbReference type="EMBL" id="JASCZI010212394">
    <property type="protein sequence ID" value="MED6199333.1"/>
    <property type="molecule type" value="Genomic_DNA"/>
</dbReference>
<evidence type="ECO:0000256" key="1">
    <source>
        <dbReference type="SAM" id="MobiDB-lite"/>
    </source>
</evidence>
<feature type="compositionally biased region" description="Acidic residues" evidence="1">
    <location>
        <begin position="53"/>
        <end position="78"/>
    </location>
</feature>
<gene>
    <name evidence="2" type="ORF">PIB30_074999</name>
</gene>
<keyword evidence="3" id="KW-1185">Reference proteome</keyword>
<sequence length="112" mass="13164">MREAQKRTETQLTNPTELLTKFTNQEKNGKDKERADDEWLLELISELAKLNESDEEEESDEKEEEEEKESEEEDVDEEDGKRNILHSHSVWGNKAVKNEIPAKCADHQDHVW</sequence>